<evidence type="ECO:0000256" key="6">
    <source>
        <dbReference type="ARBA" id="ARBA00022989"/>
    </source>
</evidence>
<keyword evidence="5 8" id="KW-0812">Transmembrane</keyword>
<dbReference type="Proteomes" id="UP001161580">
    <property type="component" value="Unassembled WGS sequence"/>
</dbReference>
<keyword evidence="6 8" id="KW-1133">Transmembrane helix</keyword>
<feature type="transmembrane region" description="Helical" evidence="8">
    <location>
        <begin position="184"/>
        <end position="200"/>
    </location>
</feature>
<dbReference type="PANTHER" id="PTHR34979">
    <property type="entry name" value="INNER MEMBRANE PROTEIN YGAZ"/>
    <property type="match status" value="1"/>
</dbReference>
<feature type="transmembrane region" description="Helical" evidence="8">
    <location>
        <begin position="12"/>
        <end position="34"/>
    </location>
</feature>
<sequence length="237" mass="25378">MNRSDFIEGIRGGTPVCISAAPFGALFGAVAVANGQTISEAALMSMTIFAGASQLVGIELFGHNVQPWIIVLSIFAVNFRHILYSAAIAPHLHHFSILQKCMAFFLLTDPQFAESVRRGEKGKGVSFAWYMGFGLVIYLPWQVMTVLGGIFGRLIGDPKVIGIDVLLPIYFMALVLGFRSRPNFLPVVAVSGAASVIAYHTVGSPWHVSIGAVAGMLLAAILPTKGEPKHRNAQQGV</sequence>
<evidence type="ECO:0000256" key="1">
    <source>
        <dbReference type="ARBA" id="ARBA00004651"/>
    </source>
</evidence>
<evidence type="ECO:0000256" key="4">
    <source>
        <dbReference type="ARBA" id="ARBA00022475"/>
    </source>
</evidence>
<dbReference type="GO" id="GO:0005886">
    <property type="term" value="C:plasma membrane"/>
    <property type="evidence" value="ECO:0007669"/>
    <property type="project" value="UniProtKB-SubCell"/>
</dbReference>
<feature type="transmembrane region" description="Helical" evidence="8">
    <location>
        <begin position="160"/>
        <end position="177"/>
    </location>
</feature>
<dbReference type="AlphaFoldDB" id="A0AAE3U5I4"/>
<comment type="similarity">
    <text evidence="2">Belongs to the AzlC family.</text>
</comment>
<name>A0AAE3U5I4_9HYPH</name>
<dbReference type="InterPro" id="IPR011606">
    <property type="entry name" value="Brnchd-chn_aa_trnsp_permease"/>
</dbReference>
<protein>
    <submittedName>
        <fullName evidence="9">AzlC family ABC transporter permease</fullName>
    </submittedName>
</protein>
<accession>A0AAE3U5I4</accession>
<keyword evidence="7 8" id="KW-0472">Membrane</keyword>
<evidence type="ECO:0000256" key="8">
    <source>
        <dbReference type="SAM" id="Phobius"/>
    </source>
</evidence>
<evidence type="ECO:0000256" key="7">
    <source>
        <dbReference type="ARBA" id="ARBA00023136"/>
    </source>
</evidence>
<keyword evidence="3" id="KW-0813">Transport</keyword>
<reference evidence="9" key="1">
    <citation type="submission" date="2022-03" db="EMBL/GenBank/DDBJ databases">
        <title>Fererhizobium litorale gen. nov., sp. nov., isolated from sandy sediments of the Sea of Japan seashore.</title>
        <authorList>
            <person name="Romanenko L."/>
            <person name="Kurilenko V."/>
            <person name="Otstavnykh N."/>
            <person name="Svetashev V."/>
            <person name="Tekutyeva L."/>
            <person name="Isaeva M."/>
            <person name="Mikhailov V."/>
        </authorList>
    </citation>
    <scope>NUCLEOTIDE SEQUENCE</scope>
    <source>
        <strain evidence="9">KMM 9576</strain>
    </source>
</reference>
<gene>
    <name evidence="9" type="ORF">MRS75_18665</name>
</gene>
<dbReference type="PANTHER" id="PTHR34979:SF1">
    <property type="entry name" value="INNER MEMBRANE PROTEIN YGAZ"/>
    <property type="match status" value="1"/>
</dbReference>
<comment type="subcellular location">
    <subcellularLocation>
        <location evidence="1">Cell membrane</location>
        <topology evidence="1">Multi-pass membrane protein</topology>
    </subcellularLocation>
</comment>
<keyword evidence="4" id="KW-1003">Cell membrane</keyword>
<dbReference type="EMBL" id="JALDYZ010000012">
    <property type="protein sequence ID" value="MDI7924089.1"/>
    <property type="molecule type" value="Genomic_DNA"/>
</dbReference>
<evidence type="ECO:0000256" key="3">
    <source>
        <dbReference type="ARBA" id="ARBA00022448"/>
    </source>
</evidence>
<feature type="transmembrane region" description="Helical" evidence="8">
    <location>
        <begin position="206"/>
        <end position="224"/>
    </location>
</feature>
<evidence type="ECO:0000256" key="2">
    <source>
        <dbReference type="ARBA" id="ARBA00010735"/>
    </source>
</evidence>
<evidence type="ECO:0000313" key="9">
    <source>
        <dbReference type="EMBL" id="MDI7924089.1"/>
    </source>
</evidence>
<evidence type="ECO:0000256" key="5">
    <source>
        <dbReference type="ARBA" id="ARBA00022692"/>
    </source>
</evidence>
<dbReference type="RefSeq" id="WP_311788145.1">
    <property type="nucleotide sequence ID" value="NZ_JALDYY010000013.1"/>
</dbReference>
<proteinExistence type="inferred from homology"/>
<feature type="transmembrane region" description="Helical" evidence="8">
    <location>
        <begin position="127"/>
        <end position="154"/>
    </location>
</feature>
<dbReference type="Pfam" id="PF03591">
    <property type="entry name" value="AzlC"/>
    <property type="match status" value="1"/>
</dbReference>
<organism evidence="9 10">
    <name type="scientific">Ferirhizobium litorale</name>
    <dbReference type="NCBI Taxonomy" id="2927786"/>
    <lineage>
        <taxon>Bacteria</taxon>
        <taxon>Pseudomonadati</taxon>
        <taxon>Pseudomonadota</taxon>
        <taxon>Alphaproteobacteria</taxon>
        <taxon>Hyphomicrobiales</taxon>
        <taxon>Rhizobiaceae</taxon>
        <taxon>Ferirhizobium</taxon>
    </lineage>
</organism>
<keyword evidence="10" id="KW-1185">Reference proteome</keyword>
<evidence type="ECO:0000313" key="10">
    <source>
        <dbReference type="Proteomes" id="UP001161580"/>
    </source>
</evidence>
<dbReference type="GO" id="GO:1903785">
    <property type="term" value="P:L-valine transmembrane transport"/>
    <property type="evidence" value="ECO:0007669"/>
    <property type="project" value="TreeGrafter"/>
</dbReference>
<comment type="caution">
    <text evidence="9">The sequence shown here is derived from an EMBL/GenBank/DDBJ whole genome shotgun (WGS) entry which is preliminary data.</text>
</comment>